<dbReference type="Proteomes" id="UP001596263">
    <property type="component" value="Unassembled WGS sequence"/>
</dbReference>
<dbReference type="EMBL" id="JBHSKM010000049">
    <property type="protein sequence ID" value="MFC5220473.1"/>
    <property type="molecule type" value="Genomic_DNA"/>
</dbReference>
<name>A0ABW0CYF4_STRCD</name>
<dbReference type="RefSeq" id="WP_380865274.1">
    <property type="nucleotide sequence ID" value="NZ_JBHSKM010000049.1"/>
</dbReference>
<proteinExistence type="predicted"/>
<dbReference type="InterPro" id="IPR039564">
    <property type="entry name" value="Peptidase_C39-like"/>
</dbReference>
<evidence type="ECO:0000313" key="2">
    <source>
        <dbReference type="EMBL" id="MFC5220473.1"/>
    </source>
</evidence>
<reference evidence="3" key="1">
    <citation type="journal article" date="2019" name="Int. J. Syst. Evol. Microbiol.">
        <title>The Global Catalogue of Microorganisms (GCM) 10K type strain sequencing project: providing services to taxonomists for standard genome sequencing and annotation.</title>
        <authorList>
            <consortium name="The Broad Institute Genomics Platform"/>
            <consortium name="The Broad Institute Genome Sequencing Center for Infectious Disease"/>
            <person name="Wu L."/>
            <person name="Ma J."/>
        </authorList>
    </citation>
    <scope>NUCLEOTIDE SEQUENCE [LARGE SCALE GENOMIC DNA]</scope>
    <source>
        <strain evidence="3">KCTC 42586</strain>
    </source>
</reference>
<dbReference type="Pfam" id="PF13529">
    <property type="entry name" value="Peptidase_C39_2"/>
    <property type="match status" value="1"/>
</dbReference>
<feature type="domain" description="Peptidase C39-like" evidence="1">
    <location>
        <begin position="10"/>
        <end position="175"/>
    </location>
</feature>
<keyword evidence="3" id="KW-1185">Reference proteome</keyword>
<accession>A0ABW0CYF4</accession>
<organism evidence="2 3">
    <name type="scientific">Streptomyces coerulescens</name>
    <dbReference type="NCBI Taxonomy" id="29304"/>
    <lineage>
        <taxon>Bacteria</taxon>
        <taxon>Bacillati</taxon>
        <taxon>Actinomycetota</taxon>
        <taxon>Actinomycetes</taxon>
        <taxon>Kitasatosporales</taxon>
        <taxon>Streptomycetaceae</taxon>
        <taxon>Streptomyces</taxon>
    </lineage>
</organism>
<gene>
    <name evidence="2" type="ORF">ACFPQ9_42375</name>
</gene>
<evidence type="ECO:0000313" key="3">
    <source>
        <dbReference type="Proteomes" id="UP001596263"/>
    </source>
</evidence>
<protein>
    <submittedName>
        <fullName evidence="2">C39 family peptidase</fullName>
    </submittedName>
</protein>
<dbReference type="Gene3D" id="3.90.70.10">
    <property type="entry name" value="Cysteine proteinases"/>
    <property type="match status" value="1"/>
</dbReference>
<evidence type="ECO:0000259" key="1">
    <source>
        <dbReference type="Pfam" id="PF13529"/>
    </source>
</evidence>
<comment type="caution">
    <text evidence="2">The sequence shown here is derived from an EMBL/GenBank/DDBJ whole genome shotgun (WGS) entry which is preliminary data.</text>
</comment>
<sequence>MNAPTTLHPVPYHSQWESASLVPEFITGQRDAADDPLWQKSGADTPQEYAFWAPRMCGVACLRMALDFWQRSVPSSVPLVKELCEAGAYVRNDHTVKGLIYQPFAEYTRARWGMHAQAMPDLPATSLPEIITSGRLALVSVHKTIRTPQADPPSRGGHLVLAVGFSKQDVMLHNPSGLPGTSQQAARVPWDRFDAFYAHRGVVLGD</sequence>